<reference evidence="2 3" key="1">
    <citation type="submission" date="2018-02" db="EMBL/GenBank/DDBJ databases">
        <title>Genomic Encyclopedia of Archaeal and Bacterial Type Strains, Phase II (KMG-II): from individual species to whole genera.</title>
        <authorList>
            <person name="Goeker M."/>
        </authorList>
    </citation>
    <scope>NUCLEOTIDE SEQUENCE [LARGE SCALE GENOMIC DNA]</scope>
    <source>
        <strain evidence="2 3">YU 961-1</strain>
    </source>
</reference>
<organism evidence="2 3">
    <name type="scientific">Actinokineospora auranticolor</name>
    <dbReference type="NCBI Taxonomy" id="155976"/>
    <lineage>
        <taxon>Bacteria</taxon>
        <taxon>Bacillati</taxon>
        <taxon>Actinomycetota</taxon>
        <taxon>Actinomycetes</taxon>
        <taxon>Pseudonocardiales</taxon>
        <taxon>Pseudonocardiaceae</taxon>
        <taxon>Actinokineospora</taxon>
    </lineage>
</organism>
<evidence type="ECO:0000313" key="2">
    <source>
        <dbReference type="EMBL" id="PPK66707.1"/>
    </source>
</evidence>
<protein>
    <submittedName>
        <fullName evidence="2">Uncharacterized protein</fullName>
    </submittedName>
</protein>
<evidence type="ECO:0000256" key="1">
    <source>
        <dbReference type="SAM" id="Phobius"/>
    </source>
</evidence>
<dbReference type="Proteomes" id="UP000239203">
    <property type="component" value="Unassembled WGS sequence"/>
</dbReference>
<feature type="transmembrane region" description="Helical" evidence="1">
    <location>
        <begin position="77"/>
        <end position="96"/>
    </location>
</feature>
<keyword evidence="1" id="KW-1133">Transmembrane helix</keyword>
<keyword evidence="1" id="KW-0812">Transmembrane</keyword>
<accession>A0A2S6GNB9</accession>
<comment type="caution">
    <text evidence="2">The sequence shown here is derived from an EMBL/GenBank/DDBJ whole genome shotgun (WGS) entry which is preliminary data.</text>
</comment>
<sequence length="114" mass="13177">MAPVYQFEVRKTYEPSWWAPTVLFVVAWGLVFWTLDNRAAIICGGSPTGNLTIWLRYTLAFFALLRAAKLFQEWGGWRAGLTCRMAALVFLAFTLAHDWPPLPNKVWFALNCWY</sequence>
<name>A0A2S6GNB9_9PSEU</name>
<dbReference type="AlphaFoldDB" id="A0A2S6GNB9"/>
<evidence type="ECO:0000313" key="3">
    <source>
        <dbReference type="Proteomes" id="UP000239203"/>
    </source>
</evidence>
<proteinExistence type="predicted"/>
<gene>
    <name evidence="2" type="ORF">CLV40_10992</name>
</gene>
<feature type="transmembrane region" description="Helical" evidence="1">
    <location>
        <begin position="17"/>
        <end position="35"/>
    </location>
</feature>
<keyword evidence="3" id="KW-1185">Reference proteome</keyword>
<feature type="transmembrane region" description="Helical" evidence="1">
    <location>
        <begin position="47"/>
        <end position="65"/>
    </location>
</feature>
<keyword evidence="1" id="KW-0472">Membrane</keyword>
<dbReference type="EMBL" id="PTIX01000009">
    <property type="protein sequence ID" value="PPK66707.1"/>
    <property type="molecule type" value="Genomic_DNA"/>
</dbReference>